<dbReference type="AlphaFoldDB" id="A0A5C3K9Y3"/>
<organism evidence="2 3">
    <name type="scientific">Coprinopsis marcescibilis</name>
    <name type="common">Agaric fungus</name>
    <name type="synonym">Psathyrella marcescibilis</name>
    <dbReference type="NCBI Taxonomy" id="230819"/>
    <lineage>
        <taxon>Eukaryota</taxon>
        <taxon>Fungi</taxon>
        <taxon>Dikarya</taxon>
        <taxon>Basidiomycota</taxon>
        <taxon>Agaricomycotina</taxon>
        <taxon>Agaricomycetes</taxon>
        <taxon>Agaricomycetidae</taxon>
        <taxon>Agaricales</taxon>
        <taxon>Agaricineae</taxon>
        <taxon>Psathyrellaceae</taxon>
        <taxon>Coprinopsis</taxon>
    </lineage>
</organism>
<evidence type="ECO:0000313" key="3">
    <source>
        <dbReference type="Proteomes" id="UP000307440"/>
    </source>
</evidence>
<proteinExistence type="predicted"/>
<feature type="region of interest" description="Disordered" evidence="1">
    <location>
        <begin position="1"/>
        <end position="28"/>
    </location>
</feature>
<accession>A0A5C3K9Y3</accession>
<dbReference type="EMBL" id="ML210671">
    <property type="protein sequence ID" value="TFK16684.1"/>
    <property type="molecule type" value="Genomic_DNA"/>
</dbReference>
<evidence type="ECO:0000256" key="1">
    <source>
        <dbReference type="SAM" id="MobiDB-lite"/>
    </source>
</evidence>
<keyword evidence="3" id="KW-1185">Reference proteome</keyword>
<reference evidence="2 3" key="1">
    <citation type="journal article" date="2019" name="Nat. Ecol. Evol.">
        <title>Megaphylogeny resolves global patterns of mushroom evolution.</title>
        <authorList>
            <person name="Varga T."/>
            <person name="Krizsan K."/>
            <person name="Foldi C."/>
            <person name="Dima B."/>
            <person name="Sanchez-Garcia M."/>
            <person name="Sanchez-Ramirez S."/>
            <person name="Szollosi G.J."/>
            <person name="Szarkandi J.G."/>
            <person name="Papp V."/>
            <person name="Albert L."/>
            <person name="Andreopoulos W."/>
            <person name="Angelini C."/>
            <person name="Antonin V."/>
            <person name="Barry K.W."/>
            <person name="Bougher N.L."/>
            <person name="Buchanan P."/>
            <person name="Buyck B."/>
            <person name="Bense V."/>
            <person name="Catcheside P."/>
            <person name="Chovatia M."/>
            <person name="Cooper J."/>
            <person name="Damon W."/>
            <person name="Desjardin D."/>
            <person name="Finy P."/>
            <person name="Geml J."/>
            <person name="Haridas S."/>
            <person name="Hughes K."/>
            <person name="Justo A."/>
            <person name="Karasinski D."/>
            <person name="Kautmanova I."/>
            <person name="Kiss B."/>
            <person name="Kocsube S."/>
            <person name="Kotiranta H."/>
            <person name="LaButti K.M."/>
            <person name="Lechner B.E."/>
            <person name="Liimatainen K."/>
            <person name="Lipzen A."/>
            <person name="Lukacs Z."/>
            <person name="Mihaltcheva S."/>
            <person name="Morgado L.N."/>
            <person name="Niskanen T."/>
            <person name="Noordeloos M.E."/>
            <person name="Ohm R.A."/>
            <person name="Ortiz-Santana B."/>
            <person name="Ovrebo C."/>
            <person name="Racz N."/>
            <person name="Riley R."/>
            <person name="Savchenko A."/>
            <person name="Shiryaev A."/>
            <person name="Soop K."/>
            <person name="Spirin V."/>
            <person name="Szebenyi C."/>
            <person name="Tomsovsky M."/>
            <person name="Tulloss R.E."/>
            <person name="Uehling J."/>
            <person name="Grigoriev I.V."/>
            <person name="Vagvolgyi C."/>
            <person name="Papp T."/>
            <person name="Martin F.M."/>
            <person name="Miettinen O."/>
            <person name="Hibbett D.S."/>
            <person name="Nagy L.G."/>
        </authorList>
    </citation>
    <scope>NUCLEOTIDE SEQUENCE [LARGE SCALE GENOMIC DNA]</scope>
    <source>
        <strain evidence="2 3">CBS 121175</strain>
    </source>
</reference>
<gene>
    <name evidence="2" type="ORF">FA15DRAFT_661972</name>
</gene>
<evidence type="ECO:0000313" key="2">
    <source>
        <dbReference type="EMBL" id="TFK16684.1"/>
    </source>
</evidence>
<dbReference type="Proteomes" id="UP000307440">
    <property type="component" value="Unassembled WGS sequence"/>
</dbReference>
<feature type="compositionally biased region" description="Polar residues" evidence="1">
    <location>
        <begin position="1"/>
        <end position="22"/>
    </location>
</feature>
<sequence length="226" mass="24991">MPKDTSIQKLTNTVTGTSSTPRASDRQCQPAHKVLETISGNRQNFPYPNCDSVQSAGENVSASAKISKKKEDNTKDNLQNMIDKLKASESKGTTFQGYVRVASYLKYGKKKTVKAWNKERLQQNDGINEEHLGTNILPCIRQAAGRGLQQVRDGHYKELKLTLTLQHLGLKLQNMLSPGIPLLPISLHGFQNNFACNDTQVATQIVENNAVPLVTYMAKFLCSSSL</sequence>
<name>A0A5C3K9Y3_COPMA</name>
<protein>
    <submittedName>
        <fullName evidence="2">Uncharacterized protein</fullName>
    </submittedName>
</protein>